<dbReference type="Pfam" id="PF04588">
    <property type="entry name" value="HIG_1_N"/>
    <property type="match status" value="1"/>
</dbReference>
<reference evidence="8" key="2">
    <citation type="submission" date="2011-06" db="UniProtKB">
        <authorList>
            <consortium name="Ensembl"/>
        </authorList>
    </citation>
    <scope>IDENTIFICATION</scope>
</reference>
<evidence type="ECO:0000256" key="6">
    <source>
        <dbReference type="SAM" id="Phobius"/>
    </source>
</evidence>
<dbReference type="Gene3D" id="6.10.140.1320">
    <property type="match status" value="1"/>
</dbReference>
<sequence length="112" mass="12292">MSKDQDGWVSESQETVTGKLQRKMKQSPLVPVGLAGFAVIVAYGLYRLKSRGDMKMSVHLIHTRVAAQACVVGATALGKTLPLLASVPLFFLSVHNLSLYTDKQKEDRADIY</sequence>
<evidence type="ECO:0000256" key="2">
    <source>
        <dbReference type="ARBA" id="ARBA00022692"/>
    </source>
</evidence>
<organism evidence="8">
    <name type="scientific">Xenopus tropicalis</name>
    <name type="common">Western clawed frog</name>
    <name type="synonym">Silurana tropicalis</name>
    <dbReference type="NCBI Taxonomy" id="8364"/>
    <lineage>
        <taxon>Eukaryota</taxon>
        <taxon>Metazoa</taxon>
        <taxon>Chordata</taxon>
        <taxon>Craniata</taxon>
        <taxon>Vertebrata</taxon>
        <taxon>Euteleostomi</taxon>
        <taxon>Amphibia</taxon>
        <taxon>Batrachia</taxon>
        <taxon>Anura</taxon>
        <taxon>Pipoidea</taxon>
        <taxon>Pipidae</taxon>
        <taxon>Xenopodinae</taxon>
        <taxon>Xenopus</taxon>
        <taxon>Silurana</taxon>
    </lineage>
</organism>
<protein>
    <submittedName>
        <fullName evidence="8">HIG1 hypoxia-inducible domain family member 1B</fullName>
    </submittedName>
</protein>
<dbReference type="PANTHER" id="PTHR12297:SF9">
    <property type="entry name" value="HIG1 DOMAIN FAMILY MEMBER 1B"/>
    <property type="match status" value="1"/>
</dbReference>
<dbReference type="AlphaFoldDB" id="A0A7D9N0B2"/>
<feature type="region of interest" description="Disordered" evidence="5">
    <location>
        <begin position="1"/>
        <end position="20"/>
    </location>
</feature>
<dbReference type="Bgee" id="ENSXETG00000003392">
    <property type="expression patterns" value="Expressed in brain and 4 other cell types or tissues"/>
</dbReference>
<dbReference type="Xenbase" id="XB-GENE-977604">
    <property type="gene designation" value="higd1b"/>
</dbReference>
<comment type="subcellular location">
    <subcellularLocation>
        <location evidence="1">Mitochondrion membrane</location>
    </subcellularLocation>
</comment>
<dbReference type="GeneTree" id="ENSGT00940000161778"/>
<keyword evidence="2 6" id="KW-0812">Transmembrane</keyword>
<dbReference type="InParanoid" id="A0A7D9N0B2"/>
<feature type="transmembrane region" description="Helical" evidence="6">
    <location>
        <begin position="29"/>
        <end position="46"/>
    </location>
</feature>
<accession>A0A7D9N0B2</accession>
<evidence type="ECO:0000256" key="4">
    <source>
        <dbReference type="ARBA" id="ARBA00023136"/>
    </source>
</evidence>
<dbReference type="InterPro" id="IPR050355">
    <property type="entry name" value="RCF1"/>
</dbReference>
<proteinExistence type="predicted"/>
<evidence type="ECO:0000256" key="3">
    <source>
        <dbReference type="ARBA" id="ARBA00022989"/>
    </source>
</evidence>
<evidence type="ECO:0000256" key="5">
    <source>
        <dbReference type="SAM" id="MobiDB-lite"/>
    </source>
</evidence>
<reference evidence="8" key="1">
    <citation type="journal article" date="2010" name="Science">
        <title>The genome of the Western clawed frog Xenopus tropicalis.</title>
        <authorList>
            <person name="Hellsten U."/>
            <person name="Harland R.M."/>
            <person name="Gilchrist M.J."/>
            <person name="Hendrix D."/>
            <person name="Jurka J."/>
            <person name="Kapitonov V."/>
            <person name="Ovcharenko I."/>
            <person name="Putnam N.H."/>
            <person name="Shu S."/>
            <person name="Taher L."/>
            <person name="Blitz I.L."/>
            <person name="Blumberg B."/>
            <person name="Dichmann D.S."/>
            <person name="Dubchak I."/>
            <person name="Amaya E."/>
            <person name="Detter J.C."/>
            <person name="Fletcher R."/>
            <person name="Gerhard D.S."/>
            <person name="Goodstein D."/>
            <person name="Graves T."/>
            <person name="Grigoriev I.V."/>
            <person name="Grimwood J."/>
            <person name="Kawashima T."/>
            <person name="Lindquist E."/>
            <person name="Lucas S.M."/>
            <person name="Mead P.E."/>
            <person name="Mitros T."/>
            <person name="Ogino H."/>
            <person name="Ohta Y."/>
            <person name="Poliakov A.V."/>
            <person name="Pollet N."/>
            <person name="Robert J."/>
            <person name="Salamov A."/>
            <person name="Sater A.K."/>
            <person name="Schmutz J."/>
            <person name="Terry A."/>
            <person name="Vize P.D."/>
            <person name="Warren W.C."/>
            <person name="Wells D."/>
            <person name="Wills A."/>
            <person name="Wilson R.K."/>
            <person name="Zimmerman L.B."/>
            <person name="Zorn A.M."/>
            <person name="Grainger R."/>
            <person name="Grammer T."/>
            <person name="Khokha M.K."/>
            <person name="Richardson P.M."/>
            <person name="Rokhsar D.S."/>
        </authorList>
    </citation>
    <scope>NUCLEOTIDE SEQUENCE [LARGE SCALE GENOMIC DNA]</scope>
    <source>
        <strain evidence="8">Nigerian</strain>
    </source>
</reference>
<dbReference type="GO" id="GO:0031966">
    <property type="term" value="C:mitochondrial membrane"/>
    <property type="evidence" value="ECO:0007669"/>
    <property type="project" value="UniProtKB-SubCell"/>
</dbReference>
<keyword evidence="4 6" id="KW-0472">Membrane</keyword>
<evidence type="ECO:0000256" key="1">
    <source>
        <dbReference type="ARBA" id="ARBA00004325"/>
    </source>
</evidence>
<name>A0A7D9N0B2_XENTR</name>
<dbReference type="InterPro" id="IPR007667">
    <property type="entry name" value="Hypoxia_induced_domain"/>
</dbReference>
<dbReference type="PANTHER" id="PTHR12297">
    <property type="entry name" value="HYPOXIA-INDUCBILE GENE 1 HIG1 -RELATED"/>
    <property type="match status" value="1"/>
</dbReference>
<feature type="domain" description="HIG1" evidence="7">
    <location>
        <begin position="1"/>
        <end position="93"/>
    </location>
</feature>
<evidence type="ECO:0000313" key="8">
    <source>
        <dbReference type="Ensembl" id="ENSXETP00000007354"/>
    </source>
</evidence>
<evidence type="ECO:0000259" key="7">
    <source>
        <dbReference type="PROSITE" id="PS51503"/>
    </source>
</evidence>
<gene>
    <name evidence="8" type="primary">higd1b</name>
</gene>
<dbReference type="PROSITE" id="PS51503">
    <property type="entry name" value="HIG1"/>
    <property type="match status" value="1"/>
</dbReference>
<dbReference type="Ensembl" id="ENSXETT00000007354">
    <property type="protein sequence ID" value="ENSXETP00000007354"/>
    <property type="gene ID" value="ENSXETG00000003392"/>
</dbReference>
<keyword evidence="3 6" id="KW-1133">Transmembrane helix</keyword>